<name>A0A232FEQ6_9HYME</name>
<comment type="caution">
    <text evidence="8">The sequence shown here is derived from an EMBL/GenBank/DDBJ whole genome shotgun (WGS) entry which is preliminary data.</text>
</comment>
<reference evidence="8 9" key="1">
    <citation type="journal article" date="2017" name="Curr. Biol.">
        <title>The Evolution of Venom by Co-option of Single-Copy Genes.</title>
        <authorList>
            <person name="Martinson E.O."/>
            <person name="Mrinalini"/>
            <person name="Kelkar Y.D."/>
            <person name="Chang C.H."/>
            <person name="Werren J.H."/>
        </authorList>
    </citation>
    <scope>NUCLEOTIDE SEQUENCE [LARGE SCALE GENOMIC DNA]</scope>
    <source>
        <strain evidence="8 9">Alberta</strain>
        <tissue evidence="8">Whole body</tissue>
    </source>
</reference>
<dbReference type="OrthoDB" id="2535391at2759"/>
<feature type="domain" description="RING-type" evidence="7">
    <location>
        <begin position="21"/>
        <end position="60"/>
    </location>
</feature>
<evidence type="ECO:0000256" key="3">
    <source>
        <dbReference type="ARBA" id="ARBA00022833"/>
    </source>
</evidence>
<dbReference type="STRING" id="543379.A0A232FEQ6"/>
<dbReference type="GO" id="GO:0019789">
    <property type="term" value="F:SUMO transferase activity"/>
    <property type="evidence" value="ECO:0007669"/>
    <property type="project" value="InterPro"/>
</dbReference>
<accession>A0A232FEQ6</accession>
<keyword evidence="1" id="KW-0479">Metal-binding</keyword>
<organism evidence="8 9">
    <name type="scientific">Trichomalopsis sarcophagae</name>
    <dbReference type="NCBI Taxonomy" id="543379"/>
    <lineage>
        <taxon>Eukaryota</taxon>
        <taxon>Metazoa</taxon>
        <taxon>Ecdysozoa</taxon>
        <taxon>Arthropoda</taxon>
        <taxon>Hexapoda</taxon>
        <taxon>Insecta</taxon>
        <taxon>Pterygota</taxon>
        <taxon>Neoptera</taxon>
        <taxon>Endopterygota</taxon>
        <taxon>Hymenoptera</taxon>
        <taxon>Apocrita</taxon>
        <taxon>Proctotrupomorpha</taxon>
        <taxon>Chalcidoidea</taxon>
        <taxon>Pteromalidae</taxon>
        <taxon>Pteromalinae</taxon>
        <taxon>Trichomalopsis</taxon>
    </lineage>
</organism>
<dbReference type="PANTHER" id="PTHR22663:SF17">
    <property type="entry name" value="RING FINGER PROTEIN NARYA-RELATED"/>
    <property type="match status" value="1"/>
</dbReference>
<dbReference type="SUPFAM" id="SSF57850">
    <property type="entry name" value="RING/U-box"/>
    <property type="match status" value="1"/>
</dbReference>
<keyword evidence="6" id="KW-0175">Coiled coil</keyword>
<dbReference type="PROSITE" id="PS00518">
    <property type="entry name" value="ZF_RING_1"/>
    <property type="match status" value="1"/>
</dbReference>
<keyword evidence="4" id="KW-0469">Meiosis</keyword>
<proteinExistence type="predicted"/>
<dbReference type="Proteomes" id="UP000215335">
    <property type="component" value="Unassembled WGS sequence"/>
</dbReference>
<gene>
    <name evidence="8" type="ORF">TSAR_006403</name>
</gene>
<dbReference type="EMBL" id="NNAY01000333">
    <property type="protein sequence ID" value="OXU29142.1"/>
    <property type="molecule type" value="Genomic_DNA"/>
</dbReference>
<sequence>MIIMESALDKAVKNYKEWVRCNSCWSKIEQKEPSNFYITQCGHVYCGRCIVQAEKRCFQCGDINVISLPVREPLSPQIAHYFSDVDVLRDKAEQADIFQKNQIKLYLQRAHEVENKYQALKQEYMANADRMKKLHEKYNKLKMITLMMQKENKKLLSKSGAYTPTQYRTPPDQVNLNSSYKNDEGFRVPTITKAIILLLLAVLTFQTIRQSHQNLTILVIQNDSLTHFFSANCRTEQKPEKTPMKL</sequence>
<evidence type="ECO:0000256" key="1">
    <source>
        <dbReference type="ARBA" id="ARBA00022723"/>
    </source>
</evidence>
<dbReference type="AlphaFoldDB" id="A0A232FEQ6"/>
<evidence type="ECO:0000256" key="4">
    <source>
        <dbReference type="ARBA" id="ARBA00023254"/>
    </source>
</evidence>
<evidence type="ECO:0000256" key="6">
    <source>
        <dbReference type="SAM" id="Coils"/>
    </source>
</evidence>
<dbReference type="PROSITE" id="PS50089">
    <property type="entry name" value="ZF_RING_2"/>
    <property type="match status" value="1"/>
</dbReference>
<dbReference type="GO" id="GO:0007131">
    <property type="term" value="P:reciprocal meiotic recombination"/>
    <property type="evidence" value="ECO:0007669"/>
    <property type="project" value="InterPro"/>
</dbReference>
<dbReference type="Pfam" id="PF14634">
    <property type="entry name" value="zf-RING_5"/>
    <property type="match status" value="1"/>
</dbReference>
<keyword evidence="3" id="KW-0862">Zinc</keyword>
<evidence type="ECO:0000313" key="9">
    <source>
        <dbReference type="Proteomes" id="UP000215335"/>
    </source>
</evidence>
<evidence type="ECO:0000256" key="5">
    <source>
        <dbReference type="PROSITE-ProRule" id="PRU00175"/>
    </source>
</evidence>
<dbReference type="GO" id="GO:0000795">
    <property type="term" value="C:synaptonemal complex"/>
    <property type="evidence" value="ECO:0007669"/>
    <property type="project" value="InterPro"/>
</dbReference>
<feature type="coiled-coil region" evidence="6">
    <location>
        <begin position="103"/>
        <end position="137"/>
    </location>
</feature>
<dbReference type="InterPro" id="IPR042123">
    <property type="entry name" value="Zip3/RNF212-like"/>
</dbReference>
<dbReference type="InterPro" id="IPR013083">
    <property type="entry name" value="Znf_RING/FYVE/PHD"/>
</dbReference>
<keyword evidence="2 5" id="KW-0863">Zinc-finger</keyword>
<dbReference type="Gene3D" id="3.30.40.10">
    <property type="entry name" value="Zinc/RING finger domain, C3HC4 (zinc finger)"/>
    <property type="match status" value="1"/>
</dbReference>
<dbReference type="InterPro" id="IPR001841">
    <property type="entry name" value="Znf_RING"/>
</dbReference>
<dbReference type="PANTHER" id="PTHR22663">
    <property type="entry name" value="RING FINGER PROTEIN NARYA-RELATED"/>
    <property type="match status" value="1"/>
</dbReference>
<evidence type="ECO:0000259" key="7">
    <source>
        <dbReference type="PROSITE" id="PS50089"/>
    </source>
</evidence>
<dbReference type="GO" id="GO:0007129">
    <property type="term" value="P:homologous chromosome pairing at meiosis"/>
    <property type="evidence" value="ECO:0007669"/>
    <property type="project" value="TreeGrafter"/>
</dbReference>
<dbReference type="GO" id="GO:0008270">
    <property type="term" value="F:zinc ion binding"/>
    <property type="evidence" value="ECO:0007669"/>
    <property type="project" value="UniProtKB-KW"/>
</dbReference>
<dbReference type="InterPro" id="IPR017907">
    <property type="entry name" value="Znf_RING_CS"/>
</dbReference>
<keyword evidence="9" id="KW-1185">Reference proteome</keyword>
<evidence type="ECO:0000313" key="8">
    <source>
        <dbReference type="EMBL" id="OXU29142.1"/>
    </source>
</evidence>
<dbReference type="GO" id="GO:0016925">
    <property type="term" value="P:protein sumoylation"/>
    <property type="evidence" value="ECO:0007669"/>
    <property type="project" value="TreeGrafter"/>
</dbReference>
<protein>
    <recommendedName>
        <fullName evidence="7">RING-type domain-containing protein</fullName>
    </recommendedName>
</protein>
<evidence type="ECO:0000256" key="2">
    <source>
        <dbReference type="ARBA" id="ARBA00022771"/>
    </source>
</evidence>